<dbReference type="OrthoDB" id="434800at2"/>
<dbReference type="HOGENOM" id="CLU_003454_0_0_3"/>
<dbReference type="Gene3D" id="3.40.50.300">
    <property type="entry name" value="P-loop containing nucleotide triphosphate hydrolases"/>
    <property type="match status" value="1"/>
</dbReference>
<dbReference type="InterPro" id="IPR050505">
    <property type="entry name" value="WDR55/POC1"/>
</dbReference>
<feature type="repeat" description="WD" evidence="3">
    <location>
        <begin position="1126"/>
        <end position="1167"/>
    </location>
</feature>
<dbReference type="SUPFAM" id="SSF50978">
    <property type="entry name" value="WD40 repeat-like"/>
    <property type="match status" value="2"/>
</dbReference>
<proteinExistence type="predicted"/>
<keyword evidence="4" id="KW-0175">Coiled coil</keyword>
<feature type="repeat" description="WD" evidence="3">
    <location>
        <begin position="1085"/>
        <end position="1115"/>
    </location>
</feature>
<evidence type="ECO:0000313" key="6">
    <source>
        <dbReference type="Proteomes" id="UP000010471"/>
    </source>
</evidence>
<feature type="repeat" description="WD" evidence="3">
    <location>
        <begin position="700"/>
        <end position="751"/>
    </location>
</feature>
<feature type="repeat" description="WD" evidence="3">
    <location>
        <begin position="618"/>
        <end position="659"/>
    </location>
</feature>
<dbReference type="EMBL" id="CP003630">
    <property type="protein sequence ID" value="AFZ17645.1"/>
    <property type="molecule type" value="Genomic_DNA"/>
</dbReference>
<dbReference type="PROSITE" id="PS50082">
    <property type="entry name" value="WD_REPEATS_2"/>
    <property type="match status" value="14"/>
</dbReference>
<feature type="repeat" description="WD" evidence="3">
    <location>
        <begin position="1044"/>
        <end position="1085"/>
    </location>
</feature>
<evidence type="ECO:0000256" key="1">
    <source>
        <dbReference type="ARBA" id="ARBA00022574"/>
    </source>
</evidence>
<dbReference type="InterPro" id="IPR001680">
    <property type="entry name" value="WD40_rpt"/>
</dbReference>
<dbReference type="CDD" id="cd00200">
    <property type="entry name" value="WD40"/>
    <property type="match status" value="2"/>
</dbReference>
<evidence type="ECO:0000256" key="3">
    <source>
        <dbReference type="PROSITE-ProRule" id="PRU00221"/>
    </source>
</evidence>
<evidence type="ECO:0000256" key="2">
    <source>
        <dbReference type="ARBA" id="ARBA00022737"/>
    </source>
</evidence>
<keyword evidence="1 3" id="KW-0853">WD repeat</keyword>
<dbReference type="PROSITE" id="PS50294">
    <property type="entry name" value="WD_REPEATS_REGION"/>
    <property type="match status" value="14"/>
</dbReference>
<feature type="repeat" description="WD" evidence="3">
    <location>
        <begin position="1003"/>
        <end position="1036"/>
    </location>
</feature>
<dbReference type="InterPro" id="IPR015943">
    <property type="entry name" value="WD40/YVTN_repeat-like_dom_sf"/>
</dbReference>
<evidence type="ECO:0000313" key="5">
    <source>
        <dbReference type="EMBL" id="AFZ17645.1"/>
    </source>
</evidence>
<feature type="repeat" description="WD" evidence="3">
    <location>
        <begin position="577"/>
        <end position="618"/>
    </location>
</feature>
<feature type="repeat" description="WD" evidence="3">
    <location>
        <begin position="750"/>
        <end position="785"/>
    </location>
</feature>
<dbReference type="PROSITE" id="PS00678">
    <property type="entry name" value="WD_REPEATS_1"/>
    <property type="match status" value="10"/>
</dbReference>
<dbReference type="Pfam" id="PF14516">
    <property type="entry name" value="AAA_35"/>
    <property type="match status" value="1"/>
</dbReference>
<feature type="repeat" description="WD" evidence="3">
    <location>
        <begin position="833"/>
        <end position="867"/>
    </location>
</feature>
<dbReference type="STRING" id="1173027.Mic7113_1787"/>
<sequence length="1197" mass="132065">MLYSNAVTHSAYEYQVGGSLPINAPSYVVRQADSQLYDGLKAGEFCYVLNSRQMGKSSLRVRTMQRLQAEGVACAAIDITAIGTYDITPEQWYAGIIDSLVGSLNLYETFDLFSWWAEQDLLSNVQRLSKFIEEILLKLIPHNIVIFVDEIDSILSLNFNIDDFFAVIRDCYNNRADRPDFRRLTFALIGVATPSSLIQDKRRTPFNIGRAIELTGFALQEAQPLALGLAPKAHNPQSVLQAVLDWTGGQPFLTQKLCQLILKAESSIPEGQEREWVEKLVRSRLIENWEVQDEPEHLKTLRDRLFRSQQCTARLLGLYQQILQQGEIAADDSSEQMELRLSGLVVEHHGSLSIYNPIYAAVFHQTWVERALCDLRPYGEAIAAWLSSHCQDESRLLRGQALHSAQAWAAGKSLSNDDYQFLRASQELDRRDIQIALETERQAKQLLAEAQQKAELALEEERKANRILAEAQKKATQTIRTGLCGLVSSFVLAITVSVWAIPALKQAQQGVRLEQEGIKALRSFDSEEIEALLSAMEAGQKLKTMIGEYHSLNDYPALSPLWVLQSILDNIHERNQLQGHQGRVDSVTFSPDGQYIATTGEDGTVRLWNLSGKQLTQFTVAQARVKCVTFSPDGQHIATASEDGIARLWNLSGKQLAQFVGHQDKLTSVKFSPDGQHLATASEDGTARLWNLSGKPLTQFKGHIGQIWSVSFSPVRGGTSAAQGVGQRLATAGEDGTVRVWDLSGRELAQYQHSGPVSTVSFSPDGQSLVTVTGLDGTVRLWNLQKQLLAQWKGSRDLVLSASFSPDGQRIATAGVDGTTRLWDLSGQLLAELKGHQGWVYRVSFSPDGQRLATAGADGTARLWDLSGQLGRDRQQLAGWRAHWGEAWSVNFSPDGQTLASAGADGTARLWNLSGQLLARLNGHQGGINAVVFSPDGQRLATAGQDGTVRLWNLSGEALVEIKDHKRPVYSLRFSPDGQRLVSAGEDGTARLWDLNGKMLAQFVGHKEAIWSVSFSPDGHTVATAGKDGTVRLWNLFGQQLIQWRAHQDGVYSVNFSPDGQRLVTAGIDTTVRRWNLSGQELARLNTHQGGVLSASFSPDGQRIATTGQDGTVHLRLLSGLQIAQLSGHQGRVYSVSFSQNGQYLATAGRDGMIKLWRIEDLDDLLARGCDWLQDYLVTHPNTSIGCPNPNPDSVRR</sequence>
<dbReference type="RefSeq" id="WP_015181797.1">
    <property type="nucleotide sequence ID" value="NC_019738.1"/>
</dbReference>
<dbReference type="AlphaFoldDB" id="K9WBA1"/>
<feature type="repeat" description="WD" evidence="3">
    <location>
        <begin position="921"/>
        <end position="962"/>
    </location>
</feature>
<dbReference type="InterPro" id="IPR036322">
    <property type="entry name" value="WD40_repeat_dom_sf"/>
</dbReference>
<dbReference type="InterPro" id="IPR027417">
    <property type="entry name" value="P-loop_NTPase"/>
</dbReference>
<dbReference type="eggNOG" id="COG2319">
    <property type="taxonomic scope" value="Bacteria"/>
</dbReference>
<keyword evidence="6" id="KW-1185">Reference proteome</keyword>
<dbReference type="KEGG" id="mic:Mic7113_1787"/>
<name>K9WBA1_9CYAN</name>
<dbReference type="PRINTS" id="PR00320">
    <property type="entry name" value="GPROTEINBRPT"/>
</dbReference>
<dbReference type="InterPro" id="IPR020472">
    <property type="entry name" value="WD40_PAC1"/>
</dbReference>
<accession>K9WBA1</accession>
<dbReference type="Proteomes" id="UP000010471">
    <property type="component" value="Chromosome"/>
</dbReference>
<feature type="coiled-coil region" evidence="4">
    <location>
        <begin position="433"/>
        <end position="474"/>
    </location>
</feature>
<dbReference type="SMART" id="SM00320">
    <property type="entry name" value="WD40"/>
    <property type="match status" value="14"/>
</dbReference>
<organism evidence="5 6">
    <name type="scientific">Allocoleopsis franciscana PCC 7113</name>
    <dbReference type="NCBI Taxonomy" id="1173027"/>
    <lineage>
        <taxon>Bacteria</taxon>
        <taxon>Bacillati</taxon>
        <taxon>Cyanobacteriota</taxon>
        <taxon>Cyanophyceae</taxon>
        <taxon>Coleofasciculales</taxon>
        <taxon>Coleofasciculaceae</taxon>
        <taxon>Allocoleopsis</taxon>
        <taxon>Allocoleopsis franciscana</taxon>
    </lineage>
</organism>
<feature type="repeat" description="WD" evidence="3">
    <location>
        <begin position="659"/>
        <end position="693"/>
    </location>
</feature>
<feature type="repeat" description="WD" evidence="3">
    <location>
        <begin position="880"/>
        <end position="914"/>
    </location>
</feature>
<feature type="repeat" description="WD" evidence="3">
    <location>
        <begin position="962"/>
        <end position="996"/>
    </location>
</feature>
<keyword evidence="2" id="KW-0677">Repeat</keyword>
<dbReference type="PANTHER" id="PTHR44019:SF8">
    <property type="entry name" value="POC1 CENTRIOLAR PROTEIN HOMOLOG"/>
    <property type="match status" value="1"/>
</dbReference>
<reference evidence="5 6" key="1">
    <citation type="submission" date="2012-06" db="EMBL/GenBank/DDBJ databases">
        <title>Finished chromosome of genome of Microcoleus sp. PCC 7113.</title>
        <authorList>
            <consortium name="US DOE Joint Genome Institute"/>
            <person name="Gugger M."/>
            <person name="Coursin T."/>
            <person name="Rippka R."/>
            <person name="Tandeau De Marsac N."/>
            <person name="Huntemann M."/>
            <person name="Wei C.-L."/>
            <person name="Han J."/>
            <person name="Detter J.C."/>
            <person name="Han C."/>
            <person name="Tapia R."/>
            <person name="Chen A."/>
            <person name="Kyrpides N."/>
            <person name="Mavromatis K."/>
            <person name="Markowitz V."/>
            <person name="Szeto E."/>
            <person name="Ivanova N."/>
            <person name="Pagani I."/>
            <person name="Pati A."/>
            <person name="Goodwin L."/>
            <person name="Nordberg H.P."/>
            <person name="Cantor M.N."/>
            <person name="Hua S.X."/>
            <person name="Woyke T."/>
            <person name="Kerfeld C.A."/>
        </authorList>
    </citation>
    <scope>NUCLEOTIDE SEQUENCE [LARGE SCALE GENOMIC DNA]</scope>
    <source>
        <strain evidence="5 6">PCC 7113</strain>
    </source>
</reference>
<evidence type="ECO:0000256" key="4">
    <source>
        <dbReference type="SAM" id="Coils"/>
    </source>
</evidence>
<dbReference type="SUPFAM" id="SSF52540">
    <property type="entry name" value="P-loop containing nucleoside triphosphate hydrolases"/>
    <property type="match status" value="1"/>
</dbReference>
<dbReference type="eggNOG" id="COG1672">
    <property type="taxonomic scope" value="Bacteria"/>
</dbReference>
<dbReference type="Gene3D" id="2.130.10.10">
    <property type="entry name" value="YVTN repeat-like/Quinoprotein amine dehydrogenase"/>
    <property type="match status" value="5"/>
</dbReference>
<dbReference type="Pfam" id="PF00400">
    <property type="entry name" value="WD40"/>
    <property type="match status" value="14"/>
</dbReference>
<dbReference type="PANTHER" id="PTHR44019">
    <property type="entry name" value="WD REPEAT-CONTAINING PROTEIN 55"/>
    <property type="match status" value="1"/>
</dbReference>
<gene>
    <name evidence="5" type="ORF">Mic7113_1787</name>
</gene>
<dbReference type="InterPro" id="IPR019775">
    <property type="entry name" value="WD40_repeat_CS"/>
</dbReference>
<dbReference type="PATRIC" id="fig|1173027.3.peg.1972"/>
<protein>
    <submittedName>
        <fullName evidence="5">WD40 repeat-containing protein</fullName>
    </submittedName>
</protein>
<feature type="repeat" description="WD" evidence="3">
    <location>
        <begin position="792"/>
        <end position="826"/>
    </location>
</feature>